<reference evidence="5" key="1">
    <citation type="submission" date="2024-07" db="EMBL/GenBank/DDBJ databases">
        <title>Halotolerant mesophilic bacterium Ornithinibacillus sp. 4-3, sp. nov., isolated from soil.</title>
        <authorList>
            <person name="Sidarenka A.V."/>
            <person name="Guliayeva D.E."/>
            <person name="Leanovich S.I."/>
            <person name="Hileuskaya K.S."/>
            <person name="Akhremchuk A.E."/>
            <person name="Sikolenko M.A."/>
            <person name="Valentovich L.N."/>
        </authorList>
    </citation>
    <scope>NUCLEOTIDE SEQUENCE</scope>
    <source>
        <strain evidence="5">4-3</strain>
    </source>
</reference>
<dbReference type="GO" id="GO:0004553">
    <property type="term" value="F:hydrolase activity, hydrolyzing O-glycosyl compounds"/>
    <property type="evidence" value="ECO:0007669"/>
    <property type="project" value="InterPro"/>
</dbReference>
<dbReference type="AlphaFoldDB" id="A0AB39HQ02"/>
<dbReference type="SUPFAM" id="SSF54106">
    <property type="entry name" value="LysM domain"/>
    <property type="match status" value="2"/>
</dbReference>
<accession>A0AB39HQ02</accession>
<dbReference type="RefSeq" id="WP_368653410.1">
    <property type="nucleotide sequence ID" value="NZ_CP162599.1"/>
</dbReference>
<feature type="region of interest" description="Disordered" evidence="2">
    <location>
        <begin position="130"/>
        <end position="174"/>
    </location>
</feature>
<evidence type="ECO:0000256" key="2">
    <source>
        <dbReference type="SAM" id="MobiDB-lite"/>
    </source>
</evidence>
<evidence type="ECO:0000259" key="4">
    <source>
        <dbReference type="PROSITE" id="PS51782"/>
    </source>
</evidence>
<name>A0AB39HQ02_9BACI</name>
<dbReference type="PANTHER" id="PTHR39160">
    <property type="entry name" value="CELL WALL-BINDING PROTEIN YOCH"/>
    <property type="match status" value="1"/>
</dbReference>
<dbReference type="InterPro" id="IPR018392">
    <property type="entry name" value="LysM"/>
</dbReference>
<feature type="domain" description="LysM" evidence="4">
    <location>
        <begin position="83"/>
        <end position="126"/>
    </location>
</feature>
<dbReference type="GO" id="GO:0009254">
    <property type="term" value="P:peptidoglycan turnover"/>
    <property type="evidence" value="ECO:0007669"/>
    <property type="project" value="InterPro"/>
</dbReference>
<dbReference type="Gene3D" id="3.10.350.10">
    <property type="entry name" value="LysM domain"/>
    <property type="match status" value="2"/>
</dbReference>
<dbReference type="InterPro" id="IPR010611">
    <property type="entry name" value="3D_dom"/>
</dbReference>
<keyword evidence="1 3" id="KW-0732">Signal</keyword>
<gene>
    <name evidence="5" type="ORF">AB4Y30_17195</name>
</gene>
<dbReference type="PROSITE" id="PS51782">
    <property type="entry name" value="LYSM"/>
    <property type="match status" value="2"/>
</dbReference>
<sequence>MRKLVAILFASTIVFSAATTVSAAEYEIQKGDTLWKIAKKHNTTVDRLKKINNLQSSLIHPKQLLQVDEGQGKQKPVNNGDKRNHKVVKGDTLSEIAQQYSVTVGQLKNWNNLSSDLILIGQNLSINGTDAKPAAKPSKPAQQEAKKEEKPAPKQVKVEPKQEEAPKNEEKQSAKTFTMKATAYTAECDGCSGITKTGIDLNKDRNAKVIAVDPNVIPLGTKVHVEGYGEAIAGDIGGAIKGDRIDIHVPTKSEAYQWGVRNVNVTILD</sequence>
<feature type="chain" id="PRO_5044226233" evidence="3">
    <location>
        <begin position="24"/>
        <end position="269"/>
    </location>
</feature>
<feature type="signal peptide" evidence="3">
    <location>
        <begin position="1"/>
        <end position="23"/>
    </location>
</feature>
<evidence type="ECO:0000313" key="5">
    <source>
        <dbReference type="EMBL" id="XDK32722.1"/>
    </source>
</evidence>
<feature type="region of interest" description="Disordered" evidence="2">
    <location>
        <begin position="68"/>
        <end position="87"/>
    </location>
</feature>
<feature type="domain" description="LysM" evidence="4">
    <location>
        <begin position="24"/>
        <end position="67"/>
    </location>
</feature>
<proteinExistence type="predicted"/>
<feature type="compositionally biased region" description="Basic and acidic residues" evidence="2">
    <location>
        <begin position="144"/>
        <end position="173"/>
    </location>
</feature>
<feature type="compositionally biased region" description="Low complexity" evidence="2">
    <location>
        <begin position="131"/>
        <end position="143"/>
    </location>
</feature>
<evidence type="ECO:0000256" key="1">
    <source>
        <dbReference type="ARBA" id="ARBA00022729"/>
    </source>
</evidence>
<dbReference type="Pfam" id="PF01476">
    <property type="entry name" value="LysM"/>
    <property type="match status" value="2"/>
</dbReference>
<dbReference type="InterPro" id="IPR036779">
    <property type="entry name" value="LysM_dom_sf"/>
</dbReference>
<protein>
    <submittedName>
        <fullName evidence="5">LysM peptidoglycan-binding domain-containing protein</fullName>
    </submittedName>
</protein>
<dbReference type="Pfam" id="PF06725">
    <property type="entry name" value="3D"/>
    <property type="match status" value="1"/>
</dbReference>
<dbReference type="CDD" id="cd22786">
    <property type="entry name" value="DPBB_YuiC-like"/>
    <property type="match status" value="1"/>
</dbReference>
<dbReference type="InterPro" id="IPR036908">
    <property type="entry name" value="RlpA-like_sf"/>
</dbReference>
<dbReference type="GO" id="GO:0019867">
    <property type="term" value="C:outer membrane"/>
    <property type="evidence" value="ECO:0007669"/>
    <property type="project" value="InterPro"/>
</dbReference>
<organism evidence="5">
    <name type="scientific">Ornithinibacillus sp. 4-3</name>
    <dbReference type="NCBI Taxonomy" id="3231488"/>
    <lineage>
        <taxon>Bacteria</taxon>
        <taxon>Bacillati</taxon>
        <taxon>Bacillota</taxon>
        <taxon>Bacilli</taxon>
        <taxon>Bacillales</taxon>
        <taxon>Bacillaceae</taxon>
        <taxon>Ornithinibacillus</taxon>
    </lineage>
</organism>
<dbReference type="EMBL" id="CP162599">
    <property type="protein sequence ID" value="XDK32722.1"/>
    <property type="molecule type" value="Genomic_DNA"/>
</dbReference>
<dbReference type="PANTHER" id="PTHR39160:SF6">
    <property type="entry name" value="CELL WALL-BINDING PROTEIN YOCH"/>
    <property type="match status" value="1"/>
</dbReference>
<evidence type="ECO:0000256" key="3">
    <source>
        <dbReference type="SAM" id="SignalP"/>
    </source>
</evidence>
<dbReference type="SUPFAM" id="SSF50685">
    <property type="entry name" value="Barwin-like endoglucanases"/>
    <property type="match status" value="1"/>
</dbReference>
<dbReference type="InterPro" id="IPR051933">
    <property type="entry name" value="Resuscitation_pf_RpfB"/>
</dbReference>
<dbReference type="SMART" id="SM00257">
    <property type="entry name" value="LysM"/>
    <property type="match status" value="2"/>
</dbReference>
<dbReference type="CDD" id="cd00118">
    <property type="entry name" value="LysM"/>
    <property type="match status" value="2"/>
</dbReference>
<dbReference type="Gene3D" id="2.40.40.10">
    <property type="entry name" value="RlpA-like domain"/>
    <property type="match status" value="1"/>
</dbReference>